<feature type="compositionally biased region" description="Low complexity" evidence="1">
    <location>
        <begin position="86"/>
        <end position="98"/>
    </location>
</feature>
<proteinExistence type="evidence at transcript level"/>
<evidence type="ECO:0000313" key="2">
    <source>
        <dbReference type="EMBL" id="AAW24533.1"/>
    </source>
</evidence>
<reference evidence="2" key="1">
    <citation type="submission" date="2004-11" db="EMBL/GenBank/DDBJ databases">
        <title>The full-length cDNA sequences of Schistosoma japonicum genes.</title>
        <authorList>
            <person name="Han Z."/>
        </authorList>
    </citation>
    <scope>NUCLEOTIDE SEQUENCE</scope>
</reference>
<protein>
    <submittedName>
        <fullName evidence="2">SJCHGC04456 protein</fullName>
    </submittedName>
</protein>
<sequence>MVPRNKCSFHVRTTLPTDENLPVHQHHSLDLDMQRKLTDFNASTKPTCPSSNFEHIPHSSSFFQSGYMPSFSSVNTKDLDEEHSNDNNVTNATTDAQTLGSVELEKSNHQFLERLNYHLVSKSDGRLNNEQVQAMIALFKMISQSKEQLKKTGLQPTSLEEDSKLVLVVGHSLMISSVYVQSTSSVFS</sequence>
<organism evidence="2">
    <name type="scientific">Schistosoma japonicum</name>
    <name type="common">Blood fluke</name>
    <dbReference type="NCBI Taxonomy" id="6182"/>
    <lineage>
        <taxon>Eukaryota</taxon>
        <taxon>Metazoa</taxon>
        <taxon>Spiralia</taxon>
        <taxon>Lophotrochozoa</taxon>
        <taxon>Platyhelminthes</taxon>
        <taxon>Trematoda</taxon>
        <taxon>Digenea</taxon>
        <taxon>Strigeidida</taxon>
        <taxon>Schistosomatoidea</taxon>
        <taxon>Schistosomatidae</taxon>
        <taxon>Schistosoma</taxon>
    </lineage>
</organism>
<accession>Q5DI23</accession>
<name>Q5DI23_SCHJA</name>
<evidence type="ECO:0000256" key="1">
    <source>
        <dbReference type="SAM" id="MobiDB-lite"/>
    </source>
</evidence>
<dbReference type="EMBL" id="AY812801">
    <property type="protein sequence ID" value="AAW24533.1"/>
    <property type="molecule type" value="mRNA"/>
</dbReference>
<reference evidence="2" key="2">
    <citation type="journal article" date="2006" name="PLoS Pathog.">
        <title>New perspectives on host-parasite interplay by comparative transcriptomic and proteomic analyses of Schistosoma japonicum.</title>
        <authorList>
            <person name="Liu F."/>
            <person name="Lu J."/>
            <person name="Hu W."/>
            <person name="Wang S.Y."/>
            <person name="Cui S.J."/>
            <person name="Chi M."/>
            <person name="Yan Q."/>
            <person name="Wang X.R."/>
            <person name="Song H.D."/>
            <person name="Xu X.N."/>
            <person name="Wang J.J."/>
            <person name="Zhang X.L."/>
            <person name="Zhang X."/>
            <person name="Wang Z.Q."/>
            <person name="Xue C.L."/>
            <person name="Brindley P.J."/>
            <person name="McManus D.P."/>
            <person name="Yang P.Y."/>
            <person name="Feng Z."/>
            <person name="Chen Z."/>
            <person name="Han Z.G."/>
        </authorList>
    </citation>
    <scope>NUCLEOTIDE SEQUENCE</scope>
</reference>
<dbReference type="AlphaFoldDB" id="Q5DI23"/>
<feature type="region of interest" description="Disordered" evidence="1">
    <location>
        <begin position="73"/>
        <end position="98"/>
    </location>
</feature>